<dbReference type="Pfam" id="PF03462">
    <property type="entry name" value="PCRF"/>
    <property type="match status" value="1"/>
</dbReference>
<evidence type="ECO:0000256" key="9">
    <source>
        <dbReference type="SAM" id="MobiDB-lite"/>
    </source>
</evidence>
<dbReference type="PANTHER" id="PTHR43804">
    <property type="entry name" value="LD18447P"/>
    <property type="match status" value="1"/>
</dbReference>
<dbReference type="PANTHER" id="PTHR43804:SF7">
    <property type="entry name" value="LD18447P"/>
    <property type="match status" value="1"/>
</dbReference>
<dbReference type="Gene3D" id="6.10.140.1950">
    <property type="match status" value="1"/>
</dbReference>
<keyword evidence="4 7" id="KW-0488">Methylation</keyword>
<gene>
    <name evidence="7" type="primary">prfA</name>
    <name evidence="11" type="ORF">EPJ79_06065</name>
</gene>
<evidence type="ECO:0000256" key="3">
    <source>
        <dbReference type="ARBA" id="ARBA00010835"/>
    </source>
</evidence>
<evidence type="ECO:0000256" key="4">
    <source>
        <dbReference type="ARBA" id="ARBA00022481"/>
    </source>
</evidence>
<feature type="domain" description="Prokaryotic-type class I peptide chain release factors" evidence="10">
    <location>
        <begin position="228"/>
        <end position="244"/>
    </location>
</feature>
<comment type="PTM">
    <text evidence="7">Methylated by PrmC. Methylation increases the termination efficiency of RF1.</text>
</comment>
<keyword evidence="5 7" id="KW-0963">Cytoplasm</keyword>
<dbReference type="FunFam" id="3.30.70.1660:FF:000002">
    <property type="entry name" value="Peptide chain release factor 1"/>
    <property type="match status" value="1"/>
</dbReference>
<dbReference type="HAMAP" id="MF_00093">
    <property type="entry name" value="Rel_fac_1"/>
    <property type="match status" value="1"/>
</dbReference>
<evidence type="ECO:0000256" key="8">
    <source>
        <dbReference type="NCBIfam" id="TIGR00019"/>
    </source>
</evidence>
<organism evidence="11 12">
    <name type="scientific">Brachyspira aalborgi</name>
    <dbReference type="NCBI Taxonomy" id="29522"/>
    <lineage>
        <taxon>Bacteria</taxon>
        <taxon>Pseudomonadati</taxon>
        <taxon>Spirochaetota</taxon>
        <taxon>Spirochaetia</taxon>
        <taxon>Brachyspirales</taxon>
        <taxon>Brachyspiraceae</taxon>
        <taxon>Brachyspira</taxon>
    </lineage>
</organism>
<dbReference type="FunFam" id="3.30.160.20:FF:000004">
    <property type="entry name" value="Peptide chain release factor 1"/>
    <property type="match status" value="1"/>
</dbReference>
<feature type="compositionally biased region" description="Basic and acidic residues" evidence="9">
    <location>
        <begin position="285"/>
        <end position="308"/>
    </location>
</feature>
<reference evidence="11 12" key="1">
    <citation type="journal article" date="1992" name="Lakartidningen">
        <title>[Penicillin V and not amoxicillin is the first choice preparation in acute otitis].</title>
        <authorList>
            <person name="Kamme C."/>
            <person name="Lundgren K."/>
            <person name="Prellner K."/>
        </authorList>
    </citation>
    <scope>NUCLEOTIDE SEQUENCE [LARGE SCALE GENOMIC DNA]</scope>
    <source>
        <strain evidence="11 12">513A</strain>
    </source>
</reference>
<dbReference type="Proteomes" id="UP000324638">
    <property type="component" value="Unassembled WGS sequence"/>
</dbReference>
<accession>A0A5C8D8A5</accession>
<dbReference type="GO" id="GO:0016149">
    <property type="term" value="F:translation release factor activity, codon specific"/>
    <property type="evidence" value="ECO:0007669"/>
    <property type="project" value="UniProtKB-UniRule"/>
</dbReference>
<dbReference type="Pfam" id="PF00472">
    <property type="entry name" value="RF-1"/>
    <property type="match status" value="1"/>
</dbReference>
<feature type="modified residue" description="N5-methylglutamine" evidence="7">
    <location>
        <position position="235"/>
    </location>
</feature>
<comment type="function">
    <text evidence="1 7">Peptide chain release factor 1 directs the termination of translation in response to the peptide chain termination codons UAG and UAA.</text>
</comment>
<evidence type="ECO:0000256" key="5">
    <source>
        <dbReference type="ARBA" id="ARBA00022490"/>
    </source>
</evidence>
<dbReference type="FunFam" id="3.30.70.1660:FF:000004">
    <property type="entry name" value="Peptide chain release factor 1"/>
    <property type="match status" value="1"/>
</dbReference>
<dbReference type="InterPro" id="IPR005139">
    <property type="entry name" value="PCRF"/>
</dbReference>
<comment type="subcellular location">
    <subcellularLocation>
        <location evidence="2 7">Cytoplasm</location>
    </subcellularLocation>
</comment>
<evidence type="ECO:0000313" key="11">
    <source>
        <dbReference type="EMBL" id="TXJ20701.1"/>
    </source>
</evidence>
<sequence>MSITDKLSLVENNYNEIVEKLNNGNIKDNRAIQELMKKKSEIEDVVFEYKKLKEVLKHIEESEEIIKNSDSDKELKEMAISEIEELNQKKENILSNLRLLLLPKDKNEGKNIIIEIRVGTGGEESALFVGDLFRMYVRFIERANLKMEIIDSSPTELGGYKEVIFSVSGKDAYRSLKFESGTHRVQRIPATESGGRIHTSASTVAVMPEAMESDVVIKDEDIRVDIFRSSGPGGQSVNTTDSAVRITHLPTGLVVQCQDEKSQHKNKAKALKVLRARIYEKEEAERKAKESKERREQIGSGDRSERIRTYNFPQNRVTDHRINLTLYKLDRFMDGEINEITEALFKKEQEDMLVSYSD</sequence>
<dbReference type="NCBIfam" id="NF001859">
    <property type="entry name" value="PRK00591.1"/>
    <property type="match status" value="1"/>
</dbReference>
<evidence type="ECO:0000256" key="1">
    <source>
        <dbReference type="ARBA" id="ARBA00002986"/>
    </source>
</evidence>
<evidence type="ECO:0000256" key="7">
    <source>
        <dbReference type="HAMAP-Rule" id="MF_00093"/>
    </source>
</evidence>
<dbReference type="InterPro" id="IPR004373">
    <property type="entry name" value="RF-1"/>
</dbReference>
<name>A0A5C8D8A5_9SPIR</name>
<dbReference type="NCBIfam" id="TIGR00019">
    <property type="entry name" value="prfA"/>
    <property type="match status" value="1"/>
</dbReference>
<feature type="region of interest" description="Disordered" evidence="9">
    <location>
        <begin position="285"/>
        <end position="312"/>
    </location>
</feature>
<keyword evidence="6 7" id="KW-0648">Protein biosynthesis</keyword>
<dbReference type="RefSeq" id="WP_147738817.1">
    <property type="nucleotide sequence ID" value="NZ_SAXU01000001.1"/>
</dbReference>
<comment type="similarity">
    <text evidence="3 7">Belongs to the prokaryotic/mitochondrial release factor family.</text>
</comment>
<evidence type="ECO:0000256" key="2">
    <source>
        <dbReference type="ARBA" id="ARBA00004496"/>
    </source>
</evidence>
<dbReference type="SMART" id="SM00937">
    <property type="entry name" value="PCRF"/>
    <property type="match status" value="1"/>
</dbReference>
<evidence type="ECO:0000256" key="6">
    <source>
        <dbReference type="ARBA" id="ARBA00022917"/>
    </source>
</evidence>
<proteinExistence type="inferred from homology"/>
<dbReference type="AlphaFoldDB" id="A0A5C8D8A5"/>
<dbReference type="Gene3D" id="3.30.70.1660">
    <property type="match status" value="1"/>
</dbReference>
<dbReference type="GO" id="GO:0005829">
    <property type="term" value="C:cytosol"/>
    <property type="evidence" value="ECO:0007669"/>
    <property type="project" value="UniProtKB-ARBA"/>
</dbReference>
<comment type="caution">
    <text evidence="11">The sequence shown here is derived from an EMBL/GenBank/DDBJ whole genome shotgun (WGS) entry which is preliminary data.</text>
</comment>
<evidence type="ECO:0000313" key="12">
    <source>
        <dbReference type="Proteomes" id="UP000324638"/>
    </source>
</evidence>
<protein>
    <recommendedName>
        <fullName evidence="7 8">Peptide chain release factor 1</fullName>
        <shortName evidence="7">RF-1</shortName>
    </recommendedName>
</protein>
<evidence type="ECO:0000259" key="10">
    <source>
        <dbReference type="PROSITE" id="PS00745"/>
    </source>
</evidence>
<dbReference type="Gene3D" id="3.30.160.20">
    <property type="match status" value="1"/>
</dbReference>
<dbReference type="InterPro" id="IPR045853">
    <property type="entry name" value="Pep_chain_release_fac_I_sf"/>
</dbReference>
<dbReference type="PROSITE" id="PS00745">
    <property type="entry name" value="RF_PROK_I"/>
    <property type="match status" value="1"/>
</dbReference>
<dbReference type="EMBL" id="SAXU01000001">
    <property type="protein sequence ID" value="TXJ20701.1"/>
    <property type="molecule type" value="Genomic_DNA"/>
</dbReference>
<dbReference type="InterPro" id="IPR050057">
    <property type="entry name" value="Prokaryotic/Mito_RF"/>
</dbReference>
<dbReference type="SUPFAM" id="SSF75620">
    <property type="entry name" value="Release factor"/>
    <property type="match status" value="1"/>
</dbReference>
<dbReference type="InterPro" id="IPR000352">
    <property type="entry name" value="Pep_chain_release_fac_I"/>
</dbReference>